<reference evidence="3" key="1">
    <citation type="journal article" date="2021" name="Sci. Rep.">
        <title>Diploid genomic architecture of Nitzschia inconspicua, an elite biomass production diatom.</title>
        <authorList>
            <person name="Oliver A."/>
            <person name="Podell S."/>
            <person name="Pinowska A."/>
            <person name="Traller J.C."/>
            <person name="Smith S.R."/>
            <person name="McClure R."/>
            <person name="Beliaev A."/>
            <person name="Bohutskyi P."/>
            <person name="Hill E.A."/>
            <person name="Rabines A."/>
            <person name="Zheng H."/>
            <person name="Allen L.Z."/>
            <person name="Kuo A."/>
            <person name="Grigoriev I.V."/>
            <person name="Allen A.E."/>
            <person name="Hazlebeck D."/>
            <person name="Allen E.E."/>
        </authorList>
    </citation>
    <scope>NUCLEOTIDE SEQUENCE</scope>
    <source>
        <strain evidence="3">Hildebrandi</strain>
    </source>
</reference>
<feature type="transmembrane region" description="Helical" evidence="1">
    <location>
        <begin position="112"/>
        <end position="138"/>
    </location>
</feature>
<evidence type="ECO:0000313" key="2">
    <source>
        <dbReference type="EMBL" id="KAG7347835.1"/>
    </source>
</evidence>
<dbReference type="Proteomes" id="UP000693970">
    <property type="component" value="Unassembled WGS sequence"/>
</dbReference>
<name>A0A9K3LTZ2_9STRA</name>
<keyword evidence="4" id="KW-1185">Reference proteome</keyword>
<sequence length="173" mass="19051">MPEHASTASPEGDYYVEETGVESTVNDNDVTNGGTRKSHTCCGKLMDTRKGVLVVNFLNIFAILFSVIFKGIVFHERSFGGFFAGLLGILLSLIGSYGALKFDIRASGLATIGFGLCFLMDLIGLNLVGIIIAIVLIYPHAFFTWEMYKGVMTKETYKKEEYLMPGLPEFPEI</sequence>
<accession>A0A9K3LTZ2</accession>
<dbReference type="EMBL" id="JAGRRH010000006">
    <property type="protein sequence ID" value="KAG7368498.1"/>
    <property type="molecule type" value="Genomic_DNA"/>
</dbReference>
<dbReference type="AlphaFoldDB" id="A0A9K3LTZ2"/>
<protein>
    <submittedName>
        <fullName evidence="3">Uncharacterized protein</fullName>
    </submittedName>
</protein>
<dbReference type="OrthoDB" id="50716at2759"/>
<reference evidence="3" key="2">
    <citation type="submission" date="2021-04" db="EMBL/GenBank/DDBJ databases">
        <authorList>
            <person name="Podell S."/>
        </authorList>
    </citation>
    <scope>NUCLEOTIDE SEQUENCE</scope>
    <source>
        <strain evidence="3">Hildebrandi</strain>
    </source>
</reference>
<evidence type="ECO:0000256" key="1">
    <source>
        <dbReference type="SAM" id="Phobius"/>
    </source>
</evidence>
<feature type="transmembrane region" description="Helical" evidence="1">
    <location>
        <begin position="53"/>
        <end position="73"/>
    </location>
</feature>
<keyword evidence="1" id="KW-1133">Transmembrane helix</keyword>
<feature type="transmembrane region" description="Helical" evidence="1">
    <location>
        <begin position="79"/>
        <end position="100"/>
    </location>
</feature>
<keyword evidence="1" id="KW-0812">Transmembrane</keyword>
<keyword evidence="1" id="KW-0472">Membrane</keyword>
<evidence type="ECO:0000313" key="3">
    <source>
        <dbReference type="EMBL" id="KAG7368498.1"/>
    </source>
</evidence>
<evidence type="ECO:0000313" key="4">
    <source>
        <dbReference type="Proteomes" id="UP000693970"/>
    </source>
</evidence>
<organism evidence="3 4">
    <name type="scientific">Nitzschia inconspicua</name>
    <dbReference type="NCBI Taxonomy" id="303405"/>
    <lineage>
        <taxon>Eukaryota</taxon>
        <taxon>Sar</taxon>
        <taxon>Stramenopiles</taxon>
        <taxon>Ochrophyta</taxon>
        <taxon>Bacillariophyta</taxon>
        <taxon>Bacillariophyceae</taxon>
        <taxon>Bacillariophycidae</taxon>
        <taxon>Bacillariales</taxon>
        <taxon>Bacillariaceae</taxon>
        <taxon>Nitzschia</taxon>
    </lineage>
</organism>
<comment type="caution">
    <text evidence="3">The sequence shown here is derived from an EMBL/GenBank/DDBJ whole genome shotgun (WGS) entry which is preliminary data.</text>
</comment>
<gene>
    <name evidence="2" type="ORF">IV203_016540</name>
    <name evidence="3" type="ORF">IV203_031241</name>
</gene>
<dbReference type="EMBL" id="JAGRRH010000020">
    <property type="protein sequence ID" value="KAG7347835.1"/>
    <property type="molecule type" value="Genomic_DNA"/>
</dbReference>
<proteinExistence type="predicted"/>